<dbReference type="Pfam" id="PF08626">
    <property type="entry name" value="TRAPPC9-Trs120"/>
    <property type="match status" value="1"/>
</dbReference>
<dbReference type="InParanoid" id="N1JFG9"/>
<dbReference type="HOGENOM" id="CLU_002231_0_0_1"/>
<keyword evidence="11" id="KW-1185">Reference proteome</keyword>
<reference evidence="10 11" key="1">
    <citation type="journal article" date="2010" name="Science">
        <title>Genome expansion and gene loss in powdery mildew fungi reveal tradeoffs in extreme parasitism.</title>
        <authorList>
            <person name="Spanu P.D."/>
            <person name="Abbott J.C."/>
            <person name="Amselem J."/>
            <person name="Burgis T.A."/>
            <person name="Soanes D.M."/>
            <person name="Stueber K."/>
            <person name="Ver Loren van Themaat E."/>
            <person name="Brown J.K.M."/>
            <person name="Butcher S.A."/>
            <person name="Gurr S.J."/>
            <person name="Lebrun M.-H."/>
            <person name="Ridout C.J."/>
            <person name="Schulze-Lefert P."/>
            <person name="Talbot N.J."/>
            <person name="Ahmadinejad N."/>
            <person name="Ametz C."/>
            <person name="Barton G.R."/>
            <person name="Benjdia M."/>
            <person name="Bidzinski P."/>
            <person name="Bindschedler L.V."/>
            <person name="Both M."/>
            <person name="Brewer M.T."/>
            <person name="Cadle-Davidson L."/>
            <person name="Cadle-Davidson M.M."/>
            <person name="Collemare J."/>
            <person name="Cramer R."/>
            <person name="Frenkel O."/>
            <person name="Godfrey D."/>
            <person name="Harriman J."/>
            <person name="Hoede C."/>
            <person name="King B.C."/>
            <person name="Klages S."/>
            <person name="Kleemann J."/>
            <person name="Knoll D."/>
            <person name="Koti P.S."/>
            <person name="Kreplak J."/>
            <person name="Lopez-Ruiz F.J."/>
            <person name="Lu X."/>
            <person name="Maekawa T."/>
            <person name="Mahanil S."/>
            <person name="Micali C."/>
            <person name="Milgroom M.G."/>
            <person name="Montana G."/>
            <person name="Noir S."/>
            <person name="O'Connell R.J."/>
            <person name="Oberhaensli S."/>
            <person name="Parlange F."/>
            <person name="Pedersen C."/>
            <person name="Quesneville H."/>
            <person name="Reinhardt R."/>
            <person name="Rott M."/>
            <person name="Sacristan S."/>
            <person name="Schmidt S.M."/>
            <person name="Schoen M."/>
            <person name="Skamnioti P."/>
            <person name="Sommer H."/>
            <person name="Stephens A."/>
            <person name="Takahara H."/>
            <person name="Thordal-Christensen H."/>
            <person name="Vigouroux M."/>
            <person name="Wessling R."/>
            <person name="Wicker T."/>
            <person name="Panstruga R."/>
        </authorList>
    </citation>
    <scope>NUCLEOTIDE SEQUENCE [LARGE SCALE GENOMIC DNA]</scope>
    <source>
        <strain evidence="10">DH14</strain>
    </source>
</reference>
<feature type="compositionally biased region" description="Polar residues" evidence="3">
    <location>
        <begin position="1430"/>
        <end position="1442"/>
    </location>
</feature>
<dbReference type="STRING" id="546991.N1JFG9"/>
<evidence type="ECO:0000256" key="4">
    <source>
        <dbReference type="SAM" id="SignalP"/>
    </source>
</evidence>
<gene>
    <name evidence="10" type="ORF">BGHDH14_bgh06271</name>
</gene>
<evidence type="ECO:0000259" key="7">
    <source>
        <dbReference type="Pfam" id="PF26254"/>
    </source>
</evidence>
<feature type="domain" description="Trs120/TRAPPC9 TPR region" evidence="6">
    <location>
        <begin position="482"/>
        <end position="793"/>
    </location>
</feature>
<dbReference type="InterPro" id="IPR058567">
    <property type="entry name" value="Ig_TRAPPC9_Trs120_3rd"/>
</dbReference>
<evidence type="ECO:0000259" key="8">
    <source>
        <dbReference type="Pfam" id="PF26282"/>
    </source>
</evidence>
<dbReference type="OrthoDB" id="27962at2759"/>
<comment type="caution">
    <text evidence="10">The sequence shown here is derived from an EMBL/GenBank/DDBJ whole genome shotgun (WGS) entry which is preliminary data.</text>
</comment>
<evidence type="ECO:0000259" key="9">
    <source>
        <dbReference type="Pfam" id="PF26283"/>
    </source>
</evidence>
<accession>N1JFG9</accession>
<evidence type="ECO:0000256" key="1">
    <source>
        <dbReference type="ARBA" id="ARBA00004555"/>
    </source>
</evidence>
<dbReference type="PANTHER" id="PTHR21512:SF5">
    <property type="entry name" value="TRAFFICKING PROTEIN PARTICLE COMPLEX SUBUNIT 9"/>
    <property type="match status" value="1"/>
</dbReference>
<feature type="compositionally biased region" description="Polar residues" evidence="3">
    <location>
        <begin position="314"/>
        <end position="339"/>
    </location>
</feature>
<dbReference type="Pfam" id="PF26283">
    <property type="entry name" value="Ig_TRAPPC9-Trs120_4th"/>
    <property type="match status" value="1"/>
</dbReference>
<dbReference type="InterPro" id="IPR058563">
    <property type="entry name" value="Trs120_TRAPPC9_N"/>
</dbReference>
<dbReference type="GO" id="GO:0005802">
    <property type="term" value="C:trans-Golgi network"/>
    <property type="evidence" value="ECO:0007669"/>
    <property type="project" value="TreeGrafter"/>
</dbReference>
<dbReference type="Pfam" id="PF26254">
    <property type="entry name" value="Ig_TRAPPC9-Trs120_1st"/>
    <property type="match status" value="1"/>
</dbReference>
<proteinExistence type="predicted"/>
<sequence length="1482" mass="164670">MWLRYSGLLLFRLTRCCKTPLTATAYLLSSSGDKTRPADDPMLDQFSPTAPAKVRVVLLPIGQIKRSRFLSFVKRLQPEHAVYLADVSPNGQPNKNMFSPLAFQNGIIVYDLMNFHPSDLRTILSPFELYREPLVILSLADGAGLCQTRNNESEQGGFHEKENLQVHNVMQELKQDLMNIKERYVKALVHQILIFDYVSNNSASHLPEDIVAVPPPEKCNRTTMKTIMCDVSSKLLANMTDLAKSIQELTTLDFSSSSFSNQDSNQAITLSTKVKASTRRNSELTASEKTSTSPTRIVDRNQSRMSMPVGTLDSKISSKLASQTKPPTKRTSSDLSTTSERLKSMLSGDTQKSYRASSSRLFSPDEASDKSTDPGIQSERSKSKEKGRKRIAIGSLYMQAGRWSDALKELVEGATIAKNILDHLWHAKALDHIMVSLMMLAWRGLDFQIPQICYNSGEKLFSSSSHEESNSASRRAARLRSLALLFPELTDRILNLYNRASTNTGESLPQFSFSESVIRFSKILTAIYLNGGLLNNDILQQAVLGTPPGSTPNVMTPRLNIRPARSEIATLLFRAFPAASSDNFSVVDRSIILSGIAAVLSSLGYRRKKALVIRELVSYLIHGLIQVRIKGAAEMGVHPAASLAALSSIQRKNSTEGFLDLNGDDLEVGVDAFLGLLGQSYGVVSFLASYEPNGQIDDSNEAIISRILQNSSVRSYGNYKMKMDVLRSCLNISEALPDFRGILKFTADLLRTAGSGVAPGPRCRDASPSISCEEQVRLATNISRTLTSARNLGIDNLEAEYWDEFLLRGVEVEALPKSRLPISHTPSELPGGTTDVTSQEINPFIYNPFLKVPDPAAADCLLIAGETATFKITLQNPFEFEVEIESMRLQSIGIECDSTSQKMVIGPYRTQILSITGRAKEPGQLKIVGCFIKIHGCRERRFPIFEDPWSPQREVKIRTIGISSLFKTEEKNSISTSQSSLDSFSNVIPPKPKIVSLNVINKQPVVIVKHTTLTQSAIMVLEGEQQVFSVTLQNISVDTPVNLLLFSFKDSTQEPLQAILNDRNSEVTELYECELILTRKQSLRWKRKDDAMPFIAPGAMATFEIEVYGKPGLTSAVVQIDYAYLEAPVVEIQEKFYTRQVSVPLSVTVNSSIELVGVDVIPFSSSIPRSLYANFGLQQKGESSFKSEDYFLLLLDFKNTWSNQLTVCIEIANQGSIEEQILTGKTSRIMIPVRRMFVDHISAPIPSLNPSRQRQFVVGIGNSWAGSERAKRKAFWYREELLTSINGTWFSKSSPHRNGVIDLRSMKLTTRMIEAIKFDDLDIHLSIGSNLQDSKVELSTGNFSELKIQIINKTPQSISSILRLQPSMRNQAQNYPQDISKRFVVNGLLQQCIPKIPGGGSIELHVGFIVLAQGEYEINAVLEETRLQESGDQATSSKSNLESQDRASETINVGLGTKERQIWHLRKPLFILVRDQDSADDE</sequence>
<dbReference type="InterPro" id="IPR058565">
    <property type="entry name" value="Ig_TRAPPC9_Trs120_1st"/>
</dbReference>
<comment type="subcellular location">
    <subcellularLocation>
        <location evidence="1">Golgi apparatus</location>
    </subcellularLocation>
</comment>
<feature type="region of interest" description="Disordered" evidence="3">
    <location>
        <begin position="1427"/>
        <end position="1447"/>
    </location>
</feature>
<protein>
    <submittedName>
        <fullName evidence="10">Hypercellular protein A</fullName>
    </submittedName>
</protein>
<evidence type="ECO:0000259" key="6">
    <source>
        <dbReference type="Pfam" id="PF26251"/>
    </source>
</evidence>
<evidence type="ECO:0000313" key="11">
    <source>
        <dbReference type="Proteomes" id="UP000015441"/>
    </source>
</evidence>
<feature type="compositionally biased region" description="Polar residues" evidence="3">
    <location>
        <begin position="283"/>
        <end position="295"/>
    </location>
</feature>
<keyword evidence="2" id="KW-0333">Golgi apparatus</keyword>
<feature type="domain" description="Trs120/TRAPPC9 third Ig-like" evidence="8">
    <location>
        <begin position="1153"/>
        <end position="1317"/>
    </location>
</feature>
<evidence type="ECO:0000259" key="5">
    <source>
        <dbReference type="Pfam" id="PF08626"/>
    </source>
</evidence>
<feature type="chain" id="PRO_5004107485" evidence="4">
    <location>
        <begin position="17"/>
        <end position="1482"/>
    </location>
</feature>
<dbReference type="InterPro" id="IPR013935">
    <property type="entry name" value="Trs120_TRAPPC9"/>
</dbReference>
<dbReference type="eggNOG" id="KOG1953">
    <property type="taxonomic scope" value="Eukaryota"/>
</dbReference>
<feature type="compositionally biased region" description="Polar residues" evidence="3">
    <location>
        <begin position="347"/>
        <end position="361"/>
    </location>
</feature>
<evidence type="ECO:0000313" key="10">
    <source>
        <dbReference type="EMBL" id="CCU76617.1"/>
    </source>
</evidence>
<dbReference type="PANTHER" id="PTHR21512">
    <property type="entry name" value="TRAFFICKING PROTEIN PARTICLE COMPLEX SUBUNIT 9"/>
    <property type="match status" value="1"/>
</dbReference>
<feature type="domain" description="Trs120/TRAPPC9 N-terminal" evidence="5">
    <location>
        <begin position="46"/>
        <end position="453"/>
    </location>
</feature>
<dbReference type="InterPro" id="IPR058564">
    <property type="entry name" value="TPR_TRAPPC9_Trs120"/>
</dbReference>
<evidence type="ECO:0000256" key="2">
    <source>
        <dbReference type="ARBA" id="ARBA00023034"/>
    </source>
</evidence>
<dbReference type="InterPro" id="IPR058568">
    <property type="entry name" value="Ig_TRAPPC9_Trs120_4th"/>
</dbReference>
<name>N1JFG9_BLUG1</name>
<dbReference type="Pfam" id="PF26282">
    <property type="entry name" value="Ig_TRAPPC9-Trs120_3rd"/>
    <property type="match status" value="1"/>
</dbReference>
<dbReference type="Pfam" id="PF26251">
    <property type="entry name" value="TPR_TRAPPC9-Trs120"/>
    <property type="match status" value="1"/>
</dbReference>
<dbReference type="Pfam" id="PF26280">
    <property type="entry name" value="Ig_TRAPPC9-Trs120_2nd"/>
    <property type="match status" value="1"/>
</dbReference>
<feature type="domain" description="Trs120/TRAPPC9 first Ig-like" evidence="7">
    <location>
        <begin position="807"/>
        <end position="1001"/>
    </location>
</feature>
<keyword evidence="4" id="KW-0732">Signal</keyword>
<feature type="domain" description="Trs120/TRAPPC9 fourth Ig-like" evidence="9">
    <location>
        <begin position="1322"/>
        <end position="1474"/>
    </location>
</feature>
<dbReference type="FunCoup" id="N1JFG9">
    <property type="interactions" value="29"/>
</dbReference>
<organism evidence="10 11">
    <name type="scientific">Blumeria graminis f. sp. hordei (strain DH14)</name>
    <name type="common">Barley powdery mildew</name>
    <name type="synonym">Oidium monilioides f. sp. hordei</name>
    <dbReference type="NCBI Taxonomy" id="546991"/>
    <lineage>
        <taxon>Eukaryota</taxon>
        <taxon>Fungi</taxon>
        <taxon>Dikarya</taxon>
        <taxon>Ascomycota</taxon>
        <taxon>Pezizomycotina</taxon>
        <taxon>Leotiomycetes</taxon>
        <taxon>Erysiphales</taxon>
        <taxon>Erysiphaceae</taxon>
        <taxon>Blumeria</taxon>
        <taxon>Blumeria hordei</taxon>
    </lineage>
</organism>
<feature type="signal peptide" evidence="4">
    <location>
        <begin position="1"/>
        <end position="16"/>
    </location>
</feature>
<feature type="region of interest" description="Disordered" evidence="3">
    <location>
        <begin position="271"/>
        <end position="388"/>
    </location>
</feature>
<dbReference type="EMBL" id="CAUH01002818">
    <property type="protein sequence ID" value="CCU76617.1"/>
    <property type="molecule type" value="Genomic_DNA"/>
</dbReference>
<dbReference type="Proteomes" id="UP000015441">
    <property type="component" value="Unassembled WGS sequence"/>
</dbReference>
<evidence type="ECO:0000256" key="3">
    <source>
        <dbReference type="SAM" id="MobiDB-lite"/>
    </source>
</evidence>